<gene>
    <name evidence="7" type="ORF">Cch01nite_05830</name>
</gene>
<dbReference type="InterPro" id="IPR051328">
    <property type="entry name" value="T7SS_ABC-Transporter"/>
</dbReference>
<keyword evidence="3 5" id="KW-1133">Transmembrane helix</keyword>
<protein>
    <recommendedName>
        <fullName evidence="6">ABC-2 type transporter transmembrane domain-containing protein</fullName>
    </recommendedName>
</protein>
<dbReference type="InterPro" id="IPR011049">
    <property type="entry name" value="Serralysin-like_metalloprot_C"/>
</dbReference>
<dbReference type="Proteomes" id="UP000632740">
    <property type="component" value="Unassembled WGS sequence"/>
</dbReference>
<evidence type="ECO:0000256" key="5">
    <source>
        <dbReference type="SAM" id="Phobius"/>
    </source>
</evidence>
<organism evidence="7 8">
    <name type="scientific">Cellulomonas chitinilytica</name>
    <dbReference type="NCBI Taxonomy" id="398759"/>
    <lineage>
        <taxon>Bacteria</taxon>
        <taxon>Bacillati</taxon>
        <taxon>Actinomycetota</taxon>
        <taxon>Actinomycetes</taxon>
        <taxon>Micrococcales</taxon>
        <taxon>Cellulomonadaceae</taxon>
        <taxon>Cellulomonas</taxon>
    </lineage>
</organism>
<evidence type="ECO:0000256" key="3">
    <source>
        <dbReference type="ARBA" id="ARBA00022989"/>
    </source>
</evidence>
<dbReference type="PANTHER" id="PTHR43077">
    <property type="entry name" value="TRANSPORT PERMEASE YVFS-RELATED"/>
    <property type="match status" value="1"/>
</dbReference>
<dbReference type="NCBIfam" id="TIGR03061">
    <property type="entry name" value="pip_yhgE_Nterm"/>
    <property type="match status" value="1"/>
</dbReference>
<feature type="transmembrane region" description="Helical" evidence="5">
    <location>
        <begin position="444"/>
        <end position="464"/>
    </location>
</feature>
<feature type="domain" description="ABC-2 type transporter transmembrane" evidence="6">
    <location>
        <begin position="25"/>
        <end position="159"/>
    </location>
</feature>
<dbReference type="Gene3D" id="3.40.1710.10">
    <property type="entry name" value="abc type-2 transporter like domain"/>
    <property type="match status" value="1"/>
</dbReference>
<dbReference type="SUPFAM" id="SSF101967">
    <property type="entry name" value="Adhesin YadA, collagen-binding domain"/>
    <property type="match status" value="1"/>
</dbReference>
<comment type="caution">
    <text evidence="7">The sequence shown here is derived from an EMBL/GenBank/DDBJ whole genome shotgun (WGS) entry which is preliminary data.</text>
</comment>
<dbReference type="GO" id="GO:0140359">
    <property type="term" value="F:ABC-type transporter activity"/>
    <property type="evidence" value="ECO:0007669"/>
    <property type="project" value="InterPro"/>
</dbReference>
<evidence type="ECO:0000313" key="7">
    <source>
        <dbReference type="EMBL" id="GIG19859.1"/>
    </source>
</evidence>
<evidence type="ECO:0000256" key="1">
    <source>
        <dbReference type="ARBA" id="ARBA00004141"/>
    </source>
</evidence>
<feature type="domain" description="ABC-2 type transporter transmembrane" evidence="6">
    <location>
        <begin position="381"/>
        <end position="618"/>
    </location>
</feature>
<dbReference type="AlphaFoldDB" id="A0A919P2E1"/>
<dbReference type="InterPro" id="IPR023908">
    <property type="entry name" value="xxxLxxG_rpt"/>
</dbReference>
<dbReference type="NCBIfam" id="TIGR03062">
    <property type="entry name" value="pip_yhgE_Cterm"/>
    <property type="match status" value="1"/>
</dbReference>
<feature type="transmembrane region" description="Helical" evidence="5">
    <location>
        <begin position="600"/>
        <end position="622"/>
    </location>
</feature>
<evidence type="ECO:0000259" key="6">
    <source>
        <dbReference type="Pfam" id="PF12698"/>
    </source>
</evidence>
<dbReference type="InterPro" id="IPR013525">
    <property type="entry name" value="ABC2_TM"/>
</dbReference>
<feature type="transmembrane region" description="Helical" evidence="5">
    <location>
        <begin position="21"/>
        <end position="42"/>
    </location>
</feature>
<keyword evidence="8" id="KW-1185">Reference proteome</keyword>
<dbReference type="RefSeq" id="WP_203748381.1">
    <property type="nucleotide sequence ID" value="NZ_BONK01000002.1"/>
</dbReference>
<dbReference type="InterPro" id="IPR017500">
    <property type="entry name" value="Phage_infect_YhgE_N"/>
</dbReference>
<proteinExistence type="predicted"/>
<evidence type="ECO:0000256" key="4">
    <source>
        <dbReference type="ARBA" id="ARBA00023136"/>
    </source>
</evidence>
<comment type="subcellular location">
    <subcellularLocation>
        <location evidence="1">Membrane</location>
        <topology evidence="1">Multi-pass membrane protein</topology>
    </subcellularLocation>
</comment>
<evidence type="ECO:0000256" key="2">
    <source>
        <dbReference type="ARBA" id="ARBA00022692"/>
    </source>
</evidence>
<dbReference type="EMBL" id="BONK01000002">
    <property type="protein sequence ID" value="GIG19859.1"/>
    <property type="molecule type" value="Genomic_DNA"/>
</dbReference>
<feature type="transmembrane region" description="Helical" evidence="5">
    <location>
        <begin position="513"/>
        <end position="531"/>
    </location>
</feature>
<dbReference type="Pfam" id="PF12698">
    <property type="entry name" value="ABC2_membrane_3"/>
    <property type="match status" value="2"/>
</dbReference>
<reference evidence="7" key="1">
    <citation type="submission" date="2021-01" db="EMBL/GenBank/DDBJ databases">
        <title>Whole genome shotgun sequence of Cellulomonas chitinilytica NBRC 110799.</title>
        <authorList>
            <person name="Komaki H."/>
            <person name="Tamura T."/>
        </authorList>
    </citation>
    <scope>NUCLEOTIDE SEQUENCE</scope>
    <source>
        <strain evidence="7">NBRC 110799</strain>
    </source>
</reference>
<dbReference type="NCBIfam" id="TIGR03057">
    <property type="entry name" value="xxxLxxG_by_4"/>
    <property type="match status" value="3"/>
</dbReference>
<accession>A0A919P2E1</accession>
<dbReference type="GO" id="GO:0016020">
    <property type="term" value="C:membrane"/>
    <property type="evidence" value="ECO:0007669"/>
    <property type="project" value="UniProtKB-SubCell"/>
</dbReference>
<feature type="transmembrane region" description="Helical" evidence="5">
    <location>
        <begin position="485"/>
        <end position="507"/>
    </location>
</feature>
<name>A0A919P2E1_9CELL</name>
<dbReference type="PANTHER" id="PTHR43077:SF5">
    <property type="entry name" value="PHAGE INFECTION PROTEIN"/>
    <property type="match status" value="1"/>
</dbReference>
<keyword evidence="4 5" id="KW-0472">Membrane</keyword>
<keyword evidence="2 5" id="KW-0812">Transmembrane</keyword>
<evidence type="ECO:0000313" key="8">
    <source>
        <dbReference type="Proteomes" id="UP000632740"/>
    </source>
</evidence>
<dbReference type="InterPro" id="IPR017501">
    <property type="entry name" value="Phage_infect_YhgE_C"/>
</dbReference>
<sequence>MLSLTSGNELRRFGRGTMPRLAVVAMIVVPLLYGVLYLWAFWNPTGHLDRLPVALVNSDTGAQRDGTAVHAGDDLVDSLTSSNDLDWVVTDAADATDGVHDGRYYFAVTVPADFSTDLVSAGGDAPTSAQIDVTYDDANSFLVSSLGRSAMERIRAAVSATAGEQAVDAVLIGLGQAHDGLADASDGALQLRDAAEQVGGGAQSVADGAGTLASGAHDAADGAARLTSGAGTLATGADRTADGAAQVADGTAQVADGVHTAVGQVDALAAALPATTGTLADVGAYLGAQAQAGDPAAAALLGRLQQASSALPDAATLSAARSSLGALDDGARAAADGAAQVADGTAQVAAGSTTLASGASSLADGTAKVADGASALADGATTLADGTDQLSSGTGTLADSLAQGAAQVPDDTDAQRAARASTLATPVTLSTDDVARAEGFGEGIAPFFLPLALFLGGVVTWMILRPVPPRALATPLPGWRTALAGYLPAALVGVVQVAALLGVMRLVGLDPTHPVGALAFLLLVVAAFLALQQTILSLLGTAAGRVATLALLVLQLASAGGTYPVETSPAFFRAIHPLLPLSYGVDGLRSLITGTPDARLWTAVAYLVTLLVGSLAVTSWRAGRMRTWTLSRLHPALSI</sequence>
<feature type="transmembrane region" description="Helical" evidence="5">
    <location>
        <begin position="543"/>
        <end position="563"/>
    </location>
</feature>